<organism evidence="1 2">
    <name type="scientific">Dactylosporangium siamense</name>
    <dbReference type="NCBI Taxonomy" id="685454"/>
    <lineage>
        <taxon>Bacteria</taxon>
        <taxon>Bacillati</taxon>
        <taxon>Actinomycetota</taxon>
        <taxon>Actinomycetes</taxon>
        <taxon>Micromonosporales</taxon>
        <taxon>Micromonosporaceae</taxon>
        <taxon>Dactylosporangium</taxon>
    </lineage>
</organism>
<dbReference type="Proteomes" id="UP000660611">
    <property type="component" value="Unassembled WGS sequence"/>
</dbReference>
<sequence>MSARTEVASPTCEGTYTGPLKLVLDRFPGGTGLRGLFVIDGSHDDPAACADWPAATKPLVSTILANRGEPA</sequence>
<dbReference type="AlphaFoldDB" id="A0A919PL09"/>
<protein>
    <submittedName>
        <fullName evidence="1">Uncharacterized protein</fullName>
    </submittedName>
</protein>
<evidence type="ECO:0000313" key="2">
    <source>
        <dbReference type="Proteomes" id="UP000660611"/>
    </source>
</evidence>
<gene>
    <name evidence="1" type="ORF">Dsi01nite_035380</name>
</gene>
<keyword evidence="2" id="KW-1185">Reference proteome</keyword>
<comment type="caution">
    <text evidence="1">The sequence shown here is derived from an EMBL/GenBank/DDBJ whole genome shotgun (WGS) entry which is preliminary data.</text>
</comment>
<reference evidence="1" key="1">
    <citation type="submission" date="2021-01" db="EMBL/GenBank/DDBJ databases">
        <title>Whole genome shotgun sequence of Dactylosporangium siamense NBRC 106093.</title>
        <authorList>
            <person name="Komaki H."/>
            <person name="Tamura T."/>
        </authorList>
    </citation>
    <scope>NUCLEOTIDE SEQUENCE</scope>
    <source>
        <strain evidence="1">NBRC 106093</strain>
    </source>
</reference>
<dbReference type="EMBL" id="BONQ01000053">
    <property type="protein sequence ID" value="GIG45497.1"/>
    <property type="molecule type" value="Genomic_DNA"/>
</dbReference>
<evidence type="ECO:0000313" key="1">
    <source>
        <dbReference type="EMBL" id="GIG45497.1"/>
    </source>
</evidence>
<proteinExistence type="predicted"/>
<dbReference type="RefSeq" id="WP_203847303.1">
    <property type="nucleotide sequence ID" value="NZ_BAAAVW010000011.1"/>
</dbReference>
<accession>A0A919PL09</accession>
<name>A0A919PL09_9ACTN</name>